<organism evidence="2">
    <name type="scientific">Pseudomonas vlassakiae</name>
    <dbReference type="NCBI Taxonomy" id="485888"/>
    <lineage>
        <taxon>Bacteria</taxon>
        <taxon>Pseudomonadati</taxon>
        <taxon>Pseudomonadota</taxon>
        <taxon>Gammaproteobacteria</taxon>
        <taxon>Pseudomonadales</taxon>
        <taxon>Pseudomonadaceae</taxon>
        <taxon>Pseudomonas</taxon>
    </lineage>
</organism>
<evidence type="ECO:0008006" key="5">
    <source>
        <dbReference type="Google" id="ProtNLM"/>
    </source>
</evidence>
<dbReference type="EMBL" id="JABWRP020000027">
    <property type="protein sequence ID" value="MBV4544127.1"/>
    <property type="molecule type" value="Genomic_DNA"/>
</dbReference>
<dbReference type="RefSeq" id="WP_186604521.1">
    <property type="nucleotide sequence ID" value="NZ_JABWRP020000027.1"/>
</dbReference>
<accession>A0A923GPI7</accession>
<keyword evidence="1" id="KW-0732">Signal</keyword>
<reference evidence="2" key="2">
    <citation type="submission" date="2020-07" db="EMBL/GenBank/DDBJ databases">
        <authorList>
            <person name="Lood C."/>
            <person name="Girard L."/>
        </authorList>
    </citation>
    <scope>NUCLEOTIDE SEQUENCE</scope>
    <source>
        <strain evidence="2">RW4S2</strain>
    </source>
</reference>
<proteinExistence type="predicted"/>
<sequence>MRRFALFIMLLAPSLPIQALDTGQAPPEQLLTLGDQLAAHAGSSQWQQLWQRSRAAGHLQARPGHPYFTIPQPLLPALARQALAQADQVEPRGKTVARYRRTFPDRVIGMLDNQPLNSLCLEIDWRTLPHRHSDDAHDYLSGASLLNSYPCE</sequence>
<protein>
    <recommendedName>
        <fullName evidence="5">Secreted protein</fullName>
    </recommendedName>
</protein>
<feature type="chain" id="PRO_5044696387" description="Secreted protein" evidence="1">
    <location>
        <begin position="20"/>
        <end position="152"/>
    </location>
</feature>
<gene>
    <name evidence="3" type="ORF">HU738_024035</name>
    <name evidence="2" type="ORF">HU738_23570</name>
</gene>
<evidence type="ECO:0000313" key="4">
    <source>
        <dbReference type="Proteomes" id="UP000628137"/>
    </source>
</evidence>
<keyword evidence="4" id="KW-1185">Reference proteome</keyword>
<reference evidence="2 4" key="1">
    <citation type="journal article" date="2020" name="Microorganisms">
        <title>Reliable Identification of Environmental Pseudomonas Isolates Using the rpoD Gene.</title>
        <authorList>
            <consortium name="The Broad Institute Genome Sequencing Platform"/>
            <person name="Girard L."/>
            <person name="Lood C."/>
            <person name="Rokni-Zadeh H."/>
            <person name="van Noort V."/>
            <person name="Lavigne R."/>
            <person name="De Mot R."/>
        </authorList>
    </citation>
    <scope>NUCLEOTIDE SEQUENCE</scope>
    <source>
        <strain evidence="2 4">RW4S2</strain>
    </source>
</reference>
<evidence type="ECO:0000313" key="3">
    <source>
        <dbReference type="EMBL" id="MBV4544127.1"/>
    </source>
</evidence>
<name>A0A923GPI7_9PSED</name>
<dbReference type="EMBL" id="JABWRP010000030">
    <property type="protein sequence ID" value="MBC3473543.1"/>
    <property type="molecule type" value="Genomic_DNA"/>
</dbReference>
<reference evidence="3" key="3">
    <citation type="submission" date="2021-06" db="EMBL/GenBank/DDBJ databases">
        <title>Updating the genus Pseudomonas: Description of 43 new species and partition of the Pseudomonas putida group.</title>
        <authorList>
            <person name="Girard L."/>
            <person name="Lood C."/>
            <person name="Vandamme P."/>
            <person name="Rokni-Zadeh H."/>
            <person name="Van Noort V."/>
            <person name="Hofte M."/>
            <person name="Lavigne R."/>
            <person name="De Mot R."/>
        </authorList>
    </citation>
    <scope>NUCLEOTIDE SEQUENCE</scope>
    <source>
        <strain evidence="3">RW4S2</strain>
    </source>
</reference>
<comment type="caution">
    <text evidence="2">The sequence shown here is derived from an EMBL/GenBank/DDBJ whole genome shotgun (WGS) entry which is preliminary data.</text>
</comment>
<dbReference type="AlphaFoldDB" id="A0A923GPI7"/>
<evidence type="ECO:0000256" key="1">
    <source>
        <dbReference type="SAM" id="SignalP"/>
    </source>
</evidence>
<dbReference type="Proteomes" id="UP000628137">
    <property type="component" value="Unassembled WGS sequence"/>
</dbReference>
<evidence type="ECO:0000313" key="2">
    <source>
        <dbReference type="EMBL" id="MBC3473543.1"/>
    </source>
</evidence>
<feature type="signal peptide" evidence="1">
    <location>
        <begin position="1"/>
        <end position="19"/>
    </location>
</feature>